<dbReference type="EMBL" id="BAAFST010000007">
    <property type="protein sequence ID" value="GAB1292669.1"/>
    <property type="molecule type" value="Genomic_DNA"/>
</dbReference>
<feature type="domain" description="KATNIP" evidence="2">
    <location>
        <begin position="933"/>
        <end position="1081"/>
    </location>
</feature>
<feature type="region of interest" description="Disordered" evidence="1">
    <location>
        <begin position="289"/>
        <end position="334"/>
    </location>
</feature>
<dbReference type="InterPro" id="IPR026704">
    <property type="entry name" value="KATNIP"/>
</dbReference>
<gene>
    <name evidence="3" type="ORF">APTSU1_000790000</name>
</gene>
<feature type="compositionally biased region" description="Low complexity" evidence="1">
    <location>
        <begin position="674"/>
        <end position="688"/>
    </location>
</feature>
<organism evidence="3 4">
    <name type="scientific">Apodemus speciosus</name>
    <name type="common">Large Japanese field mouse</name>
    <dbReference type="NCBI Taxonomy" id="105296"/>
    <lineage>
        <taxon>Eukaryota</taxon>
        <taxon>Metazoa</taxon>
        <taxon>Chordata</taxon>
        <taxon>Craniata</taxon>
        <taxon>Vertebrata</taxon>
        <taxon>Euteleostomi</taxon>
        <taxon>Mammalia</taxon>
        <taxon>Eutheria</taxon>
        <taxon>Euarchontoglires</taxon>
        <taxon>Glires</taxon>
        <taxon>Rodentia</taxon>
        <taxon>Myomorpha</taxon>
        <taxon>Muroidea</taxon>
        <taxon>Muridae</taxon>
        <taxon>Murinae</taxon>
        <taxon>Apodemus</taxon>
    </lineage>
</organism>
<feature type="compositionally biased region" description="Acidic residues" evidence="1">
    <location>
        <begin position="905"/>
        <end position="916"/>
    </location>
</feature>
<dbReference type="PANTHER" id="PTHR21534:SF0">
    <property type="entry name" value="KATANIN-INTERACTING PROTEIN"/>
    <property type="match status" value="1"/>
</dbReference>
<feature type="compositionally biased region" description="Basic and acidic residues" evidence="1">
    <location>
        <begin position="890"/>
        <end position="904"/>
    </location>
</feature>
<feature type="region of interest" description="Disordered" evidence="1">
    <location>
        <begin position="185"/>
        <end position="229"/>
    </location>
</feature>
<feature type="region of interest" description="Disordered" evidence="1">
    <location>
        <begin position="672"/>
        <end position="692"/>
    </location>
</feature>
<feature type="region of interest" description="Disordered" evidence="1">
    <location>
        <begin position="708"/>
        <end position="838"/>
    </location>
</feature>
<evidence type="ECO:0000313" key="3">
    <source>
        <dbReference type="EMBL" id="GAB1292669.1"/>
    </source>
</evidence>
<evidence type="ECO:0000259" key="2">
    <source>
        <dbReference type="Pfam" id="PF14652"/>
    </source>
</evidence>
<protein>
    <submittedName>
        <fullName evidence="3">Katanin-interacting protein</fullName>
    </submittedName>
</protein>
<evidence type="ECO:0000256" key="1">
    <source>
        <dbReference type="SAM" id="MobiDB-lite"/>
    </source>
</evidence>
<reference evidence="3 4" key="1">
    <citation type="submission" date="2024-08" db="EMBL/GenBank/DDBJ databases">
        <title>The draft genome of Apodemus speciosus.</title>
        <authorList>
            <person name="Nabeshima K."/>
            <person name="Suzuki S."/>
            <person name="Onuma M."/>
        </authorList>
    </citation>
    <scope>NUCLEOTIDE SEQUENCE [LARGE SCALE GENOMIC DNA]</scope>
    <source>
        <strain evidence="3">IB14-021</strain>
    </source>
</reference>
<evidence type="ECO:0000313" key="4">
    <source>
        <dbReference type="Proteomes" id="UP001623349"/>
    </source>
</evidence>
<sequence length="1586" mass="177006">MDGQALRKVERSRPCSQERKEGYSKDMVTDFDEKHDEYLILLQQRNRILKHLKAKDPVQLRLEHLEQGFSVYVNGANSELKTSPRKAVHTDFSRSASQAEGSQDYGRRTLFREAEEVLRRSSRTAPGKVQRRGWHQKSVQIRTEAGSRLHIEPPLDCSEEFESQEDVIDKQEDATGDYTQELRKGLGLSTSLQTQEDGSSDEYDSIEEDVLSETEPEDPVLPVHDRDECPLPSHDAVLKDVPKDQELEGRHPQATDTLVVMEFNPASKSNKMDRILSAKRKENAEVFIPSKPESALNPQPPAVFPDQERACSRSGSRRDRPLSATRKSYAAEDREEDASAVLKAIQVENAALQQVFLSQDPDLYTSPQQDAKEPPAKSWPSLLKAKEDIPELPLGSRQQHKLPGVLQTVESDTTHLSQVAIPAEKPVPDPEEKWKARVDEIEDAIYVTMEILSNWGNASWVGLTEVQFFDLNNIKLYVSPHDVDIRNAVLPGELGCLVNRDLVSKKDPAVWTCPFRPPLQLYFIIHNMRQLRDFGLATIKVRNYWTADGDLDIGAKNVKLYVNKSLIFDGVLEKGGGEAPFDCTIPVDLQRERNESPEKALSTGWKESKGALKMAALSEAKELGLSCSQPAESLDMTVSSQGDFLGEKVNSTYFPKNSLSKLHEDIKLLATPASMGDGPSVPSSSSPGKCLPLEEEPSLIQQLENLRGRKTPHWLQPSLAGMDKKQTVRKPKPLWLSPEKDLEQTSKLPSDDVISDAPGEVEAREKGPRREQGRTSSWNVITEERPPKASSKACANDLDIFSQPPNRDRPASGRRALKKDASSSHGDDRPASKEDMQASQTLPWLQWYGEQEHALHASWDSLTAFDRAHRGRISALEPQGDILDEFLKQQRSGRHEESPAPCRDEEPEPSTETDGDSDFKIPVLPYGQHLVIDIKSTWGDRHYVGLNGIEIFSSSGEPVQISSITADPPDINILPAYGKDPRVVSNLIDGVNRTQDDMHVWLAPFTPGMTHTISIEFTHPCQVALIRIWNYNKSRIHSFRGVKDITMLLDTQCIFEGEIAKASGTLMGAPEHFGDTILFTVDEDILEAIFCLDDTFDMDAESLCGLHPEEALRRPSTADGEGQDERPFTQAGLGAQDQVPGLELQASPPVSEVTTPEPGIFYGLCLRLNLTASWGDLHYIGLTGLEVVGKDGEALPIQAHQLSASPRDLNDLPEYNDDSRTLDKLIDGMNITTEDEHMWLIPFSPGLDHVVMIHFDRAQSIAGLRLWNYNKSPEDTYRGVKVAHVSLDGLCVSPAEGFLIRKGPGNCHFDFAQEILFGDYLQTRLPPAPTRRLDAKSLERASMDYEAPLMPCGCILLPASTAPAARVPTRFQLLSSWGDPYYIGLTGLELYDEHGERIPLSQNNIAAFPDSVNALEGVCGDVRTPDKLIDQVNDTSDGRHMWLAPILPGLVNRVYVIFDLPTTVSMIKLWNYTKTPQRGVKEFGLLVDDLLVYNGILAMVSHLVGGILPTCEPTVPHHTILFAEDTDFCHQEKHTIISKPEEDQDIQMMNENQVITTSRRKPGTADPALRPKTCIREKETSRRWRC</sequence>
<feature type="region of interest" description="Disordered" evidence="1">
    <location>
        <begin position="118"/>
        <end position="139"/>
    </location>
</feature>
<keyword evidence="4" id="KW-1185">Reference proteome</keyword>
<feature type="region of interest" description="Disordered" evidence="1">
    <location>
        <begin position="1"/>
        <end position="23"/>
    </location>
</feature>
<feature type="compositionally biased region" description="Acidic residues" evidence="1">
    <location>
        <begin position="198"/>
        <end position="218"/>
    </location>
</feature>
<feature type="region of interest" description="Disordered" evidence="1">
    <location>
        <begin position="81"/>
        <end position="105"/>
    </location>
</feature>
<proteinExistence type="predicted"/>
<dbReference type="InterPro" id="IPR027859">
    <property type="entry name" value="KATNIP_dom"/>
</dbReference>
<feature type="compositionally biased region" description="Basic and acidic residues" evidence="1">
    <location>
        <begin position="761"/>
        <end position="773"/>
    </location>
</feature>
<feature type="domain" description="KATNIP" evidence="2">
    <location>
        <begin position="1168"/>
        <end position="1499"/>
    </location>
</feature>
<dbReference type="Pfam" id="PF14652">
    <property type="entry name" value="DUF4457"/>
    <property type="match status" value="2"/>
</dbReference>
<accession>A0ABQ0F067</accession>
<comment type="caution">
    <text evidence="3">The sequence shown here is derived from an EMBL/GenBank/DDBJ whole genome shotgun (WGS) entry which is preliminary data.</text>
</comment>
<feature type="region of interest" description="Disordered" evidence="1">
    <location>
        <begin position="890"/>
        <end position="918"/>
    </location>
</feature>
<dbReference type="PANTHER" id="PTHR21534">
    <property type="entry name" value="KATANIN-INTERACTING PROTEIN"/>
    <property type="match status" value="1"/>
</dbReference>
<name>A0ABQ0F067_APOSI</name>
<dbReference type="Proteomes" id="UP001623349">
    <property type="component" value="Unassembled WGS sequence"/>
</dbReference>
<feature type="compositionally biased region" description="Basic and acidic residues" evidence="1">
    <location>
        <begin position="306"/>
        <end position="321"/>
    </location>
</feature>
<feature type="compositionally biased region" description="Polar residues" evidence="1">
    <location>
        <begin position="188"/>
        <end position="197"/>
    </location>
</feature>
<feature type="compositionally biased region" description="Basic and acidic residues" evidence="1">
    <location>
        <begin position="818"/>
        <end position="836"/>
    </location>
</feature>